<evidence type="ECO:0000313" key="3">
    <source>
        <dbReference type="EMBL" id="ESN99711.1"/>
    </source>
</evidence>
<reference evidence="4" key="3">
    <citation type="submission" date="2015-06" db="UniProtKB">
        <authorList>
            <consortium name="EnsemblMetazoa"/>
        </authorList>
    </citation>
    <scope>IDENTIFICATION</scope>
</reference>
<dbReference type="EMBL" id="KB097070">
    <property type="protein sequence ID" value="ESN99711.1"/>
    <property type="molecule type" value="Genomic_DNA"/>
</dbReference>
<accession>T1FU95</accession>
<name>T1FU95_HELRO</name>
<dbReference type="RefSeq" id="XP_009022080.1">
    <property type="nucleotide sequence ID" value="XM_009023832.1"/>
</dbReference>
<feature type="region of interest" description="Disordered" evidence="1">
    <location>
        <begin position="1"/>
        <end position="22"/>
    </location>
</feature>
<dbReference type="EMBL" id="AMQM01005683">
    <property type="status" value="NOT_ANNOTATED_CDS"/>
    <property type="molecule type" value="Genomic_DNA"/>
</dbReference>
<dbReference type="HOGENOM" id="CLU_1779462_0_0_1"/>
<keyword evidence="5" id="KW-1185">Reference proteome</keyword>
<dbReference type="Proteomes" id="UP000015101">
    <property type="component" value="Unassembled WGS sequence"/>
</dbReference>
<dbReference type="AlphaFoldDB" id="T1FU95"/>
<dbReference type="EnsemblMetazoa" id="HelroT192762">
    <property type="protein sequence ID" value="HelroP192762"/>
    <property type="gene ID" value="HelroG192762"/>
</dbReference>
<organism evidence="4 5">
    <name type="scientific">Helobdella robusta</name>
    <name type="common">Californian leech</name>
    <dbReference type="NCBI Taxonomy" id="6412"/>
    <lineage>
        <taxon>Eukaryota</taxon>
        <taxon>Metazoa</taxon>
        <taxon>Spiralia</taxon>
        <taxon>Lophotrochozoa</taxon>
        <taxon>Annelida</taxon>
        <taxon>Clitellata</taxon>
        <taxon>Hirudinea</taxon>
        <taxon>Rhynchobdellida</taxon>
        <taxon>Glossiphoniidae</taxon>
        <taxon>Helobdella</taxon>
    </lineage>
</organism>
<dbReference type="InParanoid" id="T1FU95"/>
<proteinExistence type="predicted"/>
<sequence>MASRNTPPTHSGKCSMKGSVKENVPQSLDAAVATTATAAVPSATTAASSAKTVTNAIPPIEKIQPGASLRRAPVTSSSSSSQLSVVIEERLDDRDSIELFFKKFDEMRSRVEAIERFNDMNLRVTAGLVVAGAVAIGLALCSLLKK</sequence>
<dbReference type="CTD" id="20212391"/>
<dbReference type="KEGG" id="hro:HELRODRAFT_192762"/>
<protein>
    <submittedName>
        <fullName evidence="3 4">Uncharacterized protein</fullName>
    </submittedName>
</protein>
<evidence type="ECO:0000256" key="2">
    <source>
        <dbReference type="SAM" id="Phobius"/>
    </source>
</evidence>
<keyword evidence="2" id="KW-0812">Transmembrane</keyword>
<feature type="transmembrane region" description="Helical" evidence="2">
    <location>
        <begin position="124"/>
        <end position="144"/>
    </location>
</feature>
<keyword evidence="2" id="KW-0472">Membrane</keyword>
<keyword evidence="2" id="KW-1133">Transmembrane helix</keyword>
<evidence type="ECO:0000313" key="4">
    <source>
        <dbReference type="EnsemblMetazoa" id="HelroP192762"/>
    </source>
</evidence>
<reference evidence="3 5" key="2">
    <citation type="journal article" date="2013" name="Nature">
        <title>Insights into bilaterian evolution from three spiralian genomes.</title>
        <authorList>
            <person name="Simakov O."/>
            <person name="Marletaz F."/>
            <person name="Cho S.J."/>
            <person name="Edsinger-Gonzales E."/>
            <person name="Havlak P."/>
            <person name="Hellsten U."/>
            <person name="Kuo D.H."/>
            <person name="Larsson T."/>
            <person name="Lv J."/>
            <person name="Arendt D."/>
            <person name="Savage R."/>
            <person name="Osoegawa K."/>
            <person name="de Jong P."/>
            <person name="Grimwood J."/>
            <person name="Chapman J.A."/>
            <person name="Shapiro H."/>
            <person name="Aerts A."/>
            <person name="Otillar R.P."/>
            <person name="Terry A.Y."/>
            <person name="Boore J.L."/>
            <person name="Grigoriev I.V."/>
            <person name="Lindberg D.R."/>
            <person name="Seaver E.C."/>
            <person name="Weisblat D.A."/>
            <person name="Putnam N.H."/>
            <person name="Rokhsar D.S."/>
        </authorList>
    </citation>
    <scope>NUCLEOTIDE SEQUENCE</scope>
</reference>
<gene>
    <name evidence="4" type="primary">20212391</name>
    <name evidence="3" type="ORF">HELRODRAFT_192762</name>
</gene>
<evidence type="ECO:0000256" key="1">
    <source>
        <dbReference type="SAM" id="MobiDB-lite"/>
    </source>
</evidence>
<reference evidence="5" key="1">
    <citation type="submission" date="2012-12" db="EMBL/GenBank/DDBJ databases">
        <authorList>
            <person name="Hellsten U."/>
            <person name="Grimwood J."/>
            <person name="Chapman J.A."/>
            <person name="Shapiro H."/>
            <person name="Aerts A."/>
            <person name="Otillar R.P."/>
            <person name="Terry A.Y."/>
            <person name="Boore J.L."/>
            <person name="Simakov O."/>
            <person name="Marletaz F."/>
            <person name="Cho S.-J."/>
            <person name="Edsinger-Gonzales E."/>
            <person name="Havlak P."/>
            <person name="Kuo D.-H."/>
            <person name="Larsson T."/>
            <person name="Lv J."/>
            <person name="Arendt D."/>
            <person name="Savage R."/>
            <person name="Osoegawa K."/>
            <person name="de Jong P."/>
            <person name="Lindberg D.R."/>
            <person name="Seaver E.C."/>
            <person name="Weisblat D.A."/>
            <person name="Putnam N.H."/>
            <person name="Grigoriev I.V."/>
            <person name="Rokhsar D.S."/>
        </authorList>
    </citation>
    <scope>NUCLEOTIDE SEQUENCE</scope>
</reference>
<dbReference type="GeneID" id="20212391"/>
<evidence type="ECO:0000313" key="5">
    <source>
        <dbReference type="Proteomes" id="UP000015101"/>
    </source>
</evidence>